<evidence type="ECO:0000313" key="3">
    <source>
        <dbReference type="Proteomes" id="UP000024635"/>
    </source>
</evidence>
<protein>
    <submittedName>
        <fullName evidence="2">Uncharacterized protein</fullName>
    </submittedName>
</protein>
<reference evidence="3" key="1">
    <citation type="journal article" date="2015" name="Nat. Genet.">
        <title>The genome and transcriptome of the zoonotic hookworm Ancylostoma ceylanicum identify infection-specific gene families.</title>
        <authorList>
            <person name="Schwarz E.M."/>
            <person name="Hu Y."/>
            <person name="Antoshechkin I."/>
            <person name="Miller M.M."/>
            <person name="Sternberg P.W."/>
            <person name="Aroian R.V."/>
        </authorList>
    </citation>
    <scope>NUCLEOTIDE SEQUENCE</scope>
    <source>
        <strain evidence="3">HY135</strain>
    </source>
</reference>
<dbReference type="Proteomes" id="UP000024635">
    <property type="component" value="Unassembled WGS sequence"/>
</dbReference>
<proteinExistence type="predicted"/>
<gene>
    <name evidence="2" type="primary">Acey_s0607.g589</name>
    <name evidence="2" type="ORF">Y032_0607g589</name>
</gene>
<keyword evidence="1" id="KW-1133">Transmembrane helix</keyword>
<comment type="caution">
    <text evidence="2">The sequence shown here is derived from an EMBL/GenBank/DDBJ whole genome shotgun (WGS) entry which is preliminary data.</text>
</comment>
<feature type="transmembrane region" description="Helical" evidence="1">
    <location>
        <begin position="52"/>
        <end position="72"/>
    </location>
</feature>
<name>A0A016WMU7_9BILA</name>
<dbReference type="EMBL" id="JARK01000207">
    <property type="protein sequence ID" value="EYC40557.1"/>
    <property type="molecule type" value="Genomic_DNA"/>
</dbReference>
<keyword evidence="1" id="KW-0472">Membrane</keyword>
<organism evidence="2 3">
    <name type="scientific">Ancylostoma ceylanicum</name>
    <dbReference type="NCBI Taxonomy" id="53326"/>
    <lineage>
        <taxon>Eukaryota</taxon>
        <taxon>Metazoa</taxon>
        <taxon>Ecdysozoa</taxon>
        <taxon>Nematoda</taxon>
        <taxon>Chromadorea</taxon>
        <taxon>Rhabditida</taxon>
        <taxon>Rhabditina</taxon>
        <taxon>Rhabditomorpha</taxon>
        <taxon>Strongyloidea</taxon>
        <taxon>Ancylostomatidae</taxon>
        <taxon>Ancylostomatinae</taxon>
        <taxon>Ancylostoma</taxon>
    </lineage>
</organism>
<evidence type="ECO:0000313" key="2">
    <source>
        <dbReference type="EMBL" id="EYC40557.1"/>
    </source>
</evidence>
<keyword evidence="3" id="KW-1185">Reference proteome</keyword>
<keyword evidence="1" id="KW-0812">Transmembrane</keyword>
<accession>A0A016WMU7</accession>
<dbReference type="AlphaFoldDB" id="A0A016WMU7"/>
<evidence type="ECO:0000256" key="1">
    <source>
        <dbReference type="SAM" id="Phobius"/>
    </source>
</evidence>
<sequence length="85" mass="9684">MPGFARVFYFSRLFNADACRSSKMLAVFTFSVLKNPFASYSSLSKYRKIEKINNLISSLNMVVIFVFSIASYPSEHVLTDPGTKW</sequence>